<feature type="transmembrane region" description="Helical" evidence="1">
    <location>
        <begin position="99"/>
        <end position="118"/>
    </location>
</feature>
<feature type="transmembrane region" description="Helical" evidence="1">
    <location>
        <begin position="66"/>
        <end position="87"/>
    </location>
</feature>
<evidence type="ECO:0000256" key="1">
    <source>
        <dbReference type="SAM" id="Phobius"/>
    </source>
</evidence>
<keyword evidence="1" id="KW-1133">Transmembrane helix</keyword>
<feature type="transmembrane region" description="Helical" evidence="1">
    <location>
        <begin position="12"/>
        <end position="30"/>
    </location>
</feature>
<dbReference type="AlphaFoldDB" id="A0AAV5GVG0"/>
<evidence type="ECO:0000313" key="3">
    <source>
        <dbReference type="Proteomes" id="UP001342314"/>
    </source>
</evidence>
<reference evidence="2 3" key="1">
    <citation type="submission" date="2021-12" db="EMBL/GenBank/DDBJ databases">
        <title>High titer production of polyol ester of fatty acids by Rhodotorula paludigena BS15 towards product separation-free biomass refinery.</title>
        <authorList>
            <person name="Mano J."/>
            <person name="Ono H."/>
            <person name="Tanaka T."/>
            <person name="Naito K."/>
            <person name="Sushida H."/>
            <person name="Ike M."/>
            <person name="Tokuyasu K."/>
            <person name="Kitaoka M."/>
        </authorList>
    </citation>
    <scope>NUCLEOTIDE SEQUENCE [LARGE SCALE GENOMIC DNA]</scope>
    <source>
        <strain evidence="2 3">BS15</strain>
    </source>
</reference>
<name>A0AAV5GVG0_9BASI</name>
<keyword evidence="1" id="KW-0472">Membrane</keyword>
<organism evidence="2 3">
    <name type="scientific">Rhodotorula paludigena</name>
    <dbReference type="NCBI Taxonomy" id="86838"/>
    <lineage>
        <taxon>Eukaryota</taxon>
        <taxon>Fungi</taxon>
        <taxon>Dikarya</taxon>
        <taxon>Basidiomycota</taxon>
        <taxon>Pucciniomycotina</taxon>
        <taxon>Microbotryomycetes</taxon>
        <taxon>Sporidiobolales</taxon>
        <taxon>Sporidiobolaceae</taxon>
        <taxon>Rhodotorula</taxon>
    </lineage>
</organism>
<keyword evidence="3" id="KW-1185">Reference proteome</keyword>
<sequence length="177" mass="19244">MAILRSAFPGALYSALPIACYAAEVVVAFPALGYSLYHQLALFLVATAVLMQLGVESAAERKELKFSIIINYTALAGGIHVAGGVLIRLLLDSNSSHSVIVWAKGYAIGSAPVVLLVMHDFLSTGIGLSAAEAEQLVQLRAKQAKDREERERELKAWYDCGFRAATEHYRSQRPVPR</sequence>
<accession>A0AAV5GVG0</accession>
<protein>
    <submittedName>
        <fullName evidence="2">Uncharacterized protein</fullName>
    </submittedName>
</protein>
<evidence type="ECO:0000313" key="2">
    <source>
        <dbReference type="EMBL" id="GJN94524.1"/>
    </source>
</evidence>
<dbReference type="EMBL" id="BQKY01000017">
    <property type="protein sequence ID" value="GJN94524.1"/>
    <property type="molecule type" value="Genomic_DNA"/>
</dbReference>
<gene>
    <name evidence="2" type="ORF">Rhopal_007607-T1</name>
</gene>
<proteinExistence type="predicted"/>
<keyword evidence="1" id="KW-0812">Transmembrane</keyword>
<comment type="caution">
    <text evidence="2">The sequence shown here is derived from an EMBL/GenBank/DDBJ whole genome shotgun (WGS) entry which is preliminary data.</text>
</comment>
<feature type="transmembrane region" description="Helical" evidence="1">
    <location>
        <begin position="36"/>
        <end position="54"/>
    </location>
</feature>
<dbReference type="Proteomes" id="UP001342314">
    <property type="component" value="Unassembled WGS sequence"/>
</dbReference>